<protein>
    <recommendedName>
        <fullName evidence="5">Porin domain-containing protein</fullName>
    </recommendedName>
</protein>
<reference evidence="1 4" key="1">
    <citation type="submission" date="2020-08" db="EMBL/GenBank/DDBJ databases">
        <title>Genomic Encyclopedia of Type Strains, Phase IV (KMG-IV): sequencing the most valuable type-strain genomes for metagenomic binning, comparative biology and taxonomic classification.</title>
        <authorList>
            <person name="Goeker M."/>
        </authorList>
    </citation>
    <scope>NUCLEOTIDE SEQUENCE [LARGE SCALE GENOMIC DNA]</scope>
    <source>
        <strain evidence="1 4">DSM 101535</strain>
    </source>
</reference>
<evidence type="ECO:0000313" key="1">
    <source>
        <dbReference type="EMBL" id="MBB5726452.1"/>
    </source>
</evidence>
<organism evidence="2 3">
    <name type="scientific">Sphingomonas endophytica</name>
    <dbReference type="NCBI Taxonomy" id="869719"/>
    <lineage>
        <taxon>Bacteria</taxon>
        <taxon>Pseudomonadati</taxon>
        <taxon>Pseudomonadota</taxon>
        <taxon>Alphaproteobacteria</taxon>
        <taxon>Sphingomonadales</taxon>
        <taxon>Sphingomonadaceae</taxon>
        <taxon>Sphingomonas</taxon>
    </lineage>
</organism>
<evidence type="ECO:0000313" key="2">
    <source>
        <dbReference type="EMBL" id="MBB6504852.1"/>
    </source>
</evidence>
<evidence type="ECO:0008006" key="5">
    <source>
        <dbReference type="Google" id="ProtNLM"/>
    </source>
</evidence>
<sequence>MDKIVAATRRIAALIGGGLLAAAVAAVPVLGATDPAQRPARKLVSAPRVAGSFTPSAADPKLAALFARGGLDASGFRFTPSESRIGNRAVTVAVRARSSIAARDNARYASAAPATVGLAPIAYNLGVSVGWKRFAISGDVAKVDLAGLPGSREAADVAVSYSGSKWSGRVGASADRPLPGAAHALTEPNSYSIDVGGSYSLTRNLDLTAGMRLKTDRERLTRADDDRRDSQAIYVGTAFRF</sequence>
<proteinExistence type="predicted"/>
<name>A0A7X0JDX3_9SPHN</name>
<gene>
    <name evidence="2" type="ORF">F4693_001829</name>
    <name evidence="1" type="ORF">FHS97_002392</name>
</gene>
<reference evidence="2 3" key="2">
    <citation type="submission" date="2020-08" db="EMBL/GenBank/DDBJ databases">
        <title>The Agave Microbiome: Exploring the role of microbial communities in plant adaptations to desert environments.</title>
        <authorList>
            <person name="Partida-Martinez L.P."/>
        </authorList>
    </citation>
    <scope>NUCLEOTIDE SEQUENCE [LARGE SCALE GENOMIC DNA]</scope>
    <source>
        <strain evidence="2 3">AS3.13</strain>
    </source>
</reference>
<dbReference type="EMBL" id="JACHBT010000008">
    <property type="protein sequence ID" value="MBB6504852.1"/>
    <property type="molecule type" value="Genomic_DNA"/>
</dbReference>
<dbReference type="EMBL" id="JACIJN010000007">
    <property type="protein sequence ID" value="MBB5726452.1"/>
    <property type="molecule type" value="Genomic_DNA"/>
</dbReference>
<evidence type="ECO:0000313" key="3">
    <source>
        <dbReference type="Proteomes" id="UP000522313"/>
    </source>
</evidence>
<reference evidence="2 3" key="3">
    <citation type="submission" date="2020-08" db="EMBL/GenBank/DDBJ databases">
        <authorList>
            <person name="Partida-Martinez L."/>
            <person name="Huntemann M."/>
            <person name="Clum A."/>
            <person name="Wang J."/>
            <person name="Palaniappan K."/>
            <person name="Ritter S."/>
            <person name="Chen I.-M."/>
            <person name="Stamatis D."/>
            <person name="Reddy T."/>
            <person name="O'Malley R."/>
            <person name="Daum C."/>
            <person name="Shapiro N."/>
            <person name="Ivanova N."/>
            <person name="Kyrpides N."/>
            <person name="Woyke T."/>
        </authorList>
    </citation>
    <scope>NUCLEOTIDE SEQUENCE [LARGE SCALE GENOMIC DNA]</scope>
    <source>
        <strain evidence="2 3">AS3.13</strain>
    </source>
</reference>
<dbReference type="AlphaFoldDB" id="A0A7X0JDX3"/>
<comment type="caution">
    <text evidence="2">The sequence shown here is derived from an EMBL/GenBank/DDBJ whole genome shotgun (WGS) entry which is preliminary data.</text>
</comment>
<dbReference type="Proteomes" id="UP000560131">
    <property type="component" value="Unassembled WGS sequence"/>
</dbReference>
<accession>A0A7X0JDX3</accession>
<keyword evidence="4" id="KW-1185">Reference proteome</keyword>
<dbReference type="Proteomes" id="UP000522313">
    <property type="component" value="Unassembled WGS sequence"/>
</dbReference>
<dbReference type="RefSeq" id="WP_184037703.1">
    <property type="nucleotide sequence ID" value="NZ_JACHBT010000008.1"/>
</dbReference>
<evidence type="ECO:0000313" key="4">
    <source>
        <dbReference type="Proteomes" id="UP000560131"/>
    </source>
</evidence>